<name>A0ABW5TQQ3_9SPHI</name>
<dbReference type="InterPro" id="IPR001451">
    <property type="entry name" value="Hexapep"/>
</dbReference>
<keyword evidence="2" id="KW-0808">Transferase</keyword>
<keyword evidence="4 5" id="KW-0012">Acyltransferase</keyword>
<dbReference type="SUPFAM" id="SSF51161">
    <property type="entry name" value="Trimeric LpxA-like enzymes"/>
    <property type="match status" value="1"/>
</dbReference>
<evidence type="ECO:0000256" key="1">
    <source>
        <dbReference type="ARBA" id="ARBA00007274"/>
    </source>
</evidence>
<dbReference type="Pfam" id="PF00132">
    <property type="entry name" value="Hexapep"/>
    <property type="match status" value="1"/>
</dbReference>
<dbReference type="PANTHER" id="PTHR23416">
    <property type="entry name" value="SIALIC ACID SYNTHASE-RELATED"/>
    <property type="match status" value="1"/>
</dbReference>
<dbReference type="PROSITE" id="PS00101">
    <property type="entry name" value="HEXAPEP_TRANSFERASES"/>
    <property type="match status" value="1"/>
</dbReference>
<accession>A0ABW5TQQ3</accession>
<comment type="similarity">
    <text evidence="1">Belongs to the transferase hexapeptide repeat family.</text>
</comment>
<protein>
    <submittedName>
        <fullName evidence="5">Acyltransferase</fullName>
    </submittedName>
</protein>
<dbReference type="InterPro" id="IPR011004">
    <property type="entry name" value="Trimer_LpxA-like_sf"/>
</dbReference>
<dbReference type="CDD" id="cd04647">
    <property type="entry name" value="LbH_MAT_like"/>
    <property type="match status" value="1"/>
</dbReference>
<evidence type="ECO:0000256" key="4">
    <source>
        <dbReference type="ARBA" id="ARBA00023315"/>
    </source>
</evidence>
<evidence type="ECO:0000256" key="3">
    <source>
        <dbReference type="ARBA" id="ARBA00022737"/>
    </source>
</evidence>
<dbReference type="InterPro" id="IPR018357">
    <property type="entry name" value="Hexapep_transf_CS"/>
</dbReference>
<dbReference type="EMBL" id="JBHULV010000014">
    <property type="protein sequence ID" value="MFD2731055.1"/>
    <property type="molecule type" value="Genomic_DNA"/>
</dbReference>
<dbReference type="Gene3D" id="2.160.10.10">
    <property type="entry name" value="Hexapeptide repeat proteins"/>
    <property type="match status" value="1"/>
</dbReference>
<gene>
    <name evidence="5" type="ORF">ACFSSE_05000</name>
</gene>
<evidence type="ECO:0000256" key="2">
    <source>
        <dbReference type="ARBA" id="ARBA00022679"/>
    </source>
</evidence>
<reference evidence="6" key="1">
    <citation type="journal article" date="2019" name="Int. J. Syst. Evol. Microbiol.">
        <title>The Global Catalogue of Microorganisms (GCM) 10K type strain sequencing project: providing services to taxonomists for standard genome sequencing and annotation.</title>
        <authorList>
            <consortium name="The Broad Institute Genomics Platform"/>
            <consortium name="The Broad Institute Genome Sequencing Center for Infectious Disease"/>
            <person name="Wu L."/>
            <person name="Ma J."/>
        </authorList>
    </citation>
    <scope>NUCLEOTIDE SEQUENCE [LARGE SCALE GENOMIC DNA]</scope>
    <source>
        <strain evidence="6">KCTC 42456</strain>
    </source>
</reference>
<comment type="caution">
    <text evidence="5">The sequence shown here is derived from an EMBL/GenBank/DDBJ whole genome shotgun (WGS) entry which is preliminary data.</text>
</comment>
<organism evidence="5 6">
    <name type="scientific">Pedobacter alpinus</name>
    <dbReference type="NCBI Taxonomy" id="1590643"/>
    <lineage>
        <taxon>Bacteria</taxon>
        <taxon>Pseudomonadati</taxon>
        <taxon>Bacteroidota</taxon>
        <taxon>Sphingobacteriia</taxon>
        <taxon>Sphingobacteriales</taxon>
        <taxon>Sphingobacteriaceae</taxon>
        <taxon>Pedobacter</taxon>
    </lineage>
</organism>
<dbReference type="GO" id="GO:0016746">
    <property type="term" value="F:acyltransferase activity"/>
    <property type="evidence" value="ECO:0007669"/>
    <property type="project" value="UniProtKB-KW"/>
</dbReference>
<dbReference type="InterPro" id="IPR051159">
    <property type="entry name" value="Hexapeptide_acetyltransf"/>
</dbReference>
<keyword evidence="3" id="KW-0677">Repeat</keyword>
<dbReference type="Proteomes" id="UP001597546">
    <property type="component" value="Unassembled WGS sequence"/>
</dbReference>
<evidence type="ECO:0000313" key="6">
    <source>
        <dbReference type="Proteomes" id="UP001597546"/>
    </source>
</evidence>
<dbReference type="PANTHER" id="PTHR23416:SF23">
    <property type="entry name" value="ACETYLTRANSFERASE C18B11.09C-RELATED"/>
    <property type="match status" value="1"/>
</dbReference>
<dbReference type="RefSeq" id="WP_379041872.1">
    <property type="nucleotide sequence ID" value="NZ_JBHSKW010000018.1"/>
</dbReference>
<proteinExistence type="inferred from homology"/>
<sequence length="206" mass="23400">MMLSKIKYVIKKLFLEKRRSDLQIYEKNVSINSTAILKSFNLDFRIQPENRKYVTIGSKCLINAICTFETSKGEIKIGENVHIGHAHFICRTKIEIEDDVTMAWGITIYDHNSHSIYWEERKYDNSQSYKDYTEFNGDAIARKDWSNVVSRPILIKSKAWIGFNVTILKGVTIGEGAVVGAGSYVVKDVEAFTVVGGNPAKLIKKL</sequence>
<keyword evidence="6" id="KW-1185">Reference proteome</keyword>
<evidence type="ECO:0000313" key="5">
    <source>
        <dbReference type="EMBL" id="MFD2731055.1"/>
    </source>
</evidence>